<evidence type="ECO:0000313" key="3">
    <source>
        <dbReference type="Proteomes" id="UP000232323"/>
    </source>
</evidence>
<dbReference type="GO" id="GO:0016192">
    <property type="term" value="P:vesicle-mediated transport"/>
    <property type="evidence" value="ECO:0007669"/>
    <property type="project" value="InterPro"/>
</dbReference>
<evidence type="ECO:0000256" key="1">
    <source>
        <dbReference type="ARBA" id="ARBA00009884"/>
    </source>
</evidence>
<dbReference type="AlphaFoldDB" id="A0A250XPZ9"/>
<dbReference type="Gene3D" id="1.25.40.60">
    <property type="match status" value="1"/>
</dbReference>
<name>A0A250XPZ9_9CHLO</name>
<dbReference type="Gene3D" id="3.40.50.1910">
    <property type="match status" value="1"/>
</dbReference>
<gene>
    <name evidence="2" type="ORF">CEUSTIGMA_g12536.t1</name>
</gene>
<sequence>MAGQLNLRRKQTDAIVRFLNFNSQSSTTKEPSELYKVLVLDRFTKDIIAPLLRVSDLRRHSVTLHLLIEAERSPIPDVPAVYFLQPTEINMEKLSQDAKAALYDVMHLNFTTTLPSRYMEQLALSAVRNGCVPKIGKIFDQYLSFVALEANLFSLALPNAYVELNDPTATDYQIEASVARIVDGLFSVLVTLGVVPIIRCPKGGAAEHVARLLDGKLRDALRMRCNLFNEGNLGITASMTRPLLCLFDRNFDLSAALQHSWTYKPLVQDVLGMKLNRVTVAGAAGPGPSSAAAAASKKSYDVDERDFFWETCGAMAFPKLAEEVEAQLNAYRAAVEEINNKANAGPQDGVPYDPDDLLHRNTQNLMSAVTSLPELQEKKKVLDKHTNLATALLVQIKSRALDQYHSLGEDLLTGKGDASSVLKLIQAGKGSPSDKLRLVVLWLLICDGLPTDEDLQEMDSAVRTTGVDMSPLLYVQSLKRNNMTGSKAGGVAVGESSTGLSALTKQTNLLDWADKTFGQGLSHVTKSMKTLLSGARQVPMTAALEALMDGKPGSLEYEQYTIFDPKMPAGRSSLDHARGAFKEAVVFVIGGGNYQEREVLSGWASRCQPPKQLVFGATEMLSGEEFLMQLGDVWKRSNAT</sequence>
<dbReference type="STRING" id="1157962.A0A250XPZ9"/>
<dbReference type="InterPro" id="IPR027482">
    <property type="entry name" value="Sec1-like_dom2"/>
</dbReference>
<dbReference type="InterPro" id="IPR036045">
    <property type="entry name" value="Sec1-like_sf"/>
</dbReference>
<dbReference type="InterPro" id="IPR043127">
    <property type="entry name" value="Sec-1-like_dom3a"/>
</dbReference>
<dbReference type="SUPFAM" id="SSF56815">
    <property type="entry name" value="Sec1/munc18-like (SM) proteins"/>
    <property type="match status" value="1"/>
</dbReference>
<protein>
    <recommendedName>
        <fullName evidence="4">SM/Sec1-family protein</fullName>
    </recommendedName>
</protein>
<evidence type="ECO:0000313" key="2">
    <source>
        <dbReference type="EMBL" id="GAX85116.1"/>
    </source>
</evidence>
<dbReference type="OrthoDB" id="10251230at2759"/>
<organism evidence="2 3">
    <name type="scientific">Chlamydomonas eustigma</name>
    <dbReference type="NCBI Taxonomy" id="1157962"/>
    <lineage>
        <taxon>Eukaryota</taxon>
        <taxon>Viridiplantae</taxon>
        <taxon>Chlorophyta</taxon>
        <taxon>core chlorophytes</taxon>
        <taxon>Chlorophyceae</taxon>
        <taxon>CS clade</taxon>
        <taxon>Chlamydomonadales</taxon>
        <taxon>Chlamydomonadaceae</taxon>
        <taxon>Chlamydomonas</taxon>
    </lineage>
</organism>
<dbReference type="InterPro" id="IPR043154">
    <property type="entry name" value="Sec-1-like_dom1"/>
</dbReference>
<comment type="similarity">
    <text evidence="1">Belongs to the STXBP/unc-18/SEC1 family.</text>
</comment>
<dbReference type="Gene3D" id="3.90.830.10">
    <property type="entry name" value="Syntaxin Binding Protein 1, Chain A, domain 2"/>
    <property type="match status" value="1"/>
</dbReference>
<keyword evidence="3" id="KW-1185">Reference proteome</keyword>
<dbReference type="Pfam" id="PF00995">
    <property type="entry name" value="Sec1"/>
    <property type="match status" value="1"/>
</dbReference>
<dbReference type="InterPro" id="IPR001619">
    <property type="entry name" value="Sec1-like"/>
</dbReference>
<dbReference type="EMBL" id="BEGY01000150">
    <property type="protein sequence ID" value="GAX85116.1"/>
    <property type="molecule type" value="Genomic_DNA"/>
</dbReference>
<reference evidence="2 3" key="1">
    <citation type="submission" date="2017-08" db="EMBL/GenBank/DDBJ databases">
        <title>Acidophilic green algal genome provides insights into adaptation to an acidic environment.</title>
        <authorList>
            <person name="Hirooka S."/>
            <person name="Hirose Y."/>
            <person name="Kanesaki Y."/>
            <person name="Higuchi S."/>
            <person name="Fujiwara T."/>
            <person name="Onuma R."/>
            <person name="Era A."/>
            <person name="Ohbayashi R."/>
            <person name="Uzuka A."/>
            <person name="Nozaki H."/>
            <person name="Yoshikawa H."/>
            <person name="Miyagishima S.Y."/>
        </authorList>
    </citation>
    <scope>NUCLEOTIDE SEQUENCE [LARGE SCALE GENOMIC DNA]</scope>
    <source>
        <strain evidence="2 3">NIES-2499</strain>
    </source>
</reference>
<comment type="caution">
    <text evidence="2">The sequence shown here is derived from an EMBL/GenBank/DDBJ whole genome shotgun (WGS) entry which is preliminary data.</text>
</comment>
<dbReference type="Proteomes" id="UP000232323">
    <property type="component" value="Unassembled WGS sequence"/>
</dbReference>
<dbReference type="PANTHER" id="PTHR11679">
    <property type="entry name" value="VESICLE PROTEIN SORTING-ASSOCIATED"/>
    <property type="match status" value="1"/>
</dbReference>
<evidence type="ECO:0008006" key="4">
    <source>
        <dbReference type="Google" id="ProtNLM"/>
    </source>
</evidence>
<accession>A0A250XPZ9</accession>
<dbReference type="Gene3D" id="3.40.50.2060">
    <property type="match status" value="1"/>
</dbReference>
<dbReference type="PIRSF" id="PIRSF005715">
    <property type="entry name" value="VPS45_Sec1"/>
    <property type="match status" value="1"/>
</dbReference>
<proteinExistence type="inferred from homology"/>